<name>F0WJ72_9STRA</name>
<evidence type="ECO:0000313" key="2">
    <source>
        <dbReference type="EMBL" id="CCA21319.1"/>
    </source>
</evidence>
<feature type="domain" description="MULE transposase" evidence="1">
    <location>
        <begin position="170"/>
        <end position="259"/>
    </location>
</feature>
<gene>
    <name evidence="2" type="primary">AlNc14C119G6604</name>
    <name evidence="2" type="ORF">ALNC14_074620</name>
</gene>
<reference evidence="2" key="1">
    <citation type="journal article" date="2011" name="PLoS Biol.">
        <title>Gene gain and loss during evolution of obligate parasitism in the white rust pathogen of Arabidopsis thaliana.</title>
        <authorList>
            <person name="Kemen E."/>
            <person name="Gardiner A."/>
            <person name="Schultz-Larsen T."/>
            <person name="Kemen A.C."/>
            <person name="Balmuth A.L."/>
            <person name="Robert-Seilaniantz A."/>
            <person name="Bailey K."/>
            <person name="Holub E."/>
            <person name="Studholme D.J."/>
            <person name="Maclean D."/>
            <person name="Jones J.D."/>
        </authorList>
    </citation>
    <scope>NUCLEOTIDE SEQUENCE</scope>
</reference>
<dbReference type="PANTHER" id="PTHR47718">
    <property type="entry name" value="OS01G0519700 PROTEIN"/>
    <property type="match status" value="1"/>
</dbReference>
<dbReference type="HOGENOM" id="CLU_013727_1_0_1"/>
<evidence type="ECO:0000259" key="1">
    <source>
        <dbReference type="Pfam" id="PF10551"/>
    </source>
</evidence>
<dbReference type="InterPro" id="IPR018289">
    <property type="entry name" value="MULE_transposase_dom"/>
</dbReference>
<protein>
    <submittedName>
        <fullName evidence="2">Uncharacterized protein AlNc14C119G6604</fullName>
    </submittedName>
</protein>
<accession>F0WJ72</accession>
<organism evidence="2">
    <name type="scientific">Albugo laibachii Nc14</name>
    <dbReference type="NCBI Taxonomy" id="890382"/>
    <lineage>
        <taxon>Eukaryota</taxon>
        <taxon>Sar</taxon>
        <taxon>Stramenopiles</taxon>
        <taxon>Oomycota</taxon>
        <taxon>Peronosporomycetes</taxon>
        <taxon>Albuginales</taxon>
        <taxon>Albuginaceae</taxon>
        <taxon>Albugo</taxon>
    </lineage>
</organism>
<dbReference type="EMBL" id="FR824164">
    <property type="protein sequence ID" value="CCA21319.1"/>
    <property type="molecule type" value="Genomic_DNA"/>
</dbReference>
<dbReference type="PANTHER" id="PTHR47718:SF3">
    <property type="entry name" value="PROTEIN FAR1-RELATED SEQUENCE 5-LIKE"/>
    <property type="match status" value="1"/>
</dbReference>
<dbReference type="AlphaFoldDB" id="F0WJ72"/>
<proteinExistence type="predicted"/>
<reference evidence="2" key="2">
    <citation type="submission" date="2011-02" db="EMBL/GenBank/DDBJ databases">
        <authorList>
            <person name="MacLean D."/>
        </authorList>
    </citation>
    <scope>NUCLEOTIDE SEQUENCE</scope>
</reference>
<sequence length="305" mass="35583">MIILCYRAGSYKSVAVERKTNTKSIGCEYRLIARQISVEKVWKVIRREGAHNHDMFKDLIMHPRARRLTLEQQSQRVRLERAVVQPKEQIAFLLQEFPDILSVRPDIYNDKQKGRKEYLNGCMLIQALFEEMQAKNYCYDIRYDAKDQICSLMFANPEFIALAVEFCDIVLLDCTYMTSNFKMPMLNCVGITPFGKSFLICTAFLQREEESNYVWTLLALESVLERRRNGENPRVLVSYNDSALLTLRIEYSRTRRGYCAGGISIKTFCQVQVHFTDGDEWEEMIADWSALCYAQSGEVFEAQWK</sequence>
<dbReference type="Pfam" id="PF10551">
    <property type="entry name" value="MULE"/>
    <property type="match status" value="1"/>
</dbReference>